<dbReference type="Pfam" id="PF00571">
    <property type="entry name" value="CBS"/>
    <property type="match status" value="2"/>
</dbReference>
<keyword evidence="9" id="KW-0479">Metal-binding</keyword>
<feature type="domain" description="CBS" evidence="10">
    <location>
        <begin position="202"/>
        <end position="258"/>
    </location>
</feature>
<dbReference type="Gene3D" id="1.25.60.10">
    <property type="entry name" value="MgtE N-terminal domain-like"/>
    <property type="match status" value="1"/>
</dbReference>
<dbReference type="PANTHER" id="PTHR43773:SF1">
    <property type="entry name" value="MAGNESIUM TRANSPORTER MGTE"/>
    <property type="match status" value="1"/>
</dbReference>
<dbReference type="SUPFAM" id="SSF54631">
    <property type="entry name" value="CBS-domain pair"/>
    <property type="match status" value="1"/>
</dbReference>
<dbReference type="AlphaFoldDB" id="A0A0M9UDQ1"/>
<evidence type="ECO:0000259" key="10">
    <source>
        <dbReference type="PROSITE" id="PS51371"/>
    </source>
</evidence>
<evidence type="ECO:0000313" key="12">
    <source>
        <dbReference type="Proteomes" id="UP000037784"/>
    </source>
</evidence>
<dbReference type="PANTHER" id="PTHR43773">
    <property type="entry name" value="MAGNESIUM TRANSPORTER MGTE"/>
    <property type="match status" value="1"/>
</dbReference>
<dbReference type="InterPro" id="IPR038076">
    <property type="entry name" value="MgtE_N_sf"/>
</dbReference>
<dbReference type="NCBIfam" id="TIGR00400">
    <property type="entry name" value="mgtE"/>
    <property type="match status" value="1"/>
</dbReference>
<organism evidence="11 12">
    <name type="scientific">Ardenticatena maritima</name>
    <dbReference type="NCBI Taxonomy" id="872965"/>
    <lineage>
        <taxon>Bacteria</taxon>
        <taxon>Bacillati</taxon>
        <taxon>Chloroflexota</taxon>
        <taxon>Ardenticatenia</taxon>
        <taxon>Ardenticatenales</taxon>
        <taxon>Ardenticatenaceae</taxon>
        <taxon>Ardenticatena</taxon>
    </lineage>
</organism>
<reference evidence="11 12" key="1">
    <citation type="journal article" date="2015" name="Genome Announc.">
        <title>Draft Genome Sequence of a Heterotrophic Facultative Anaerobic Thermophilic Bacterium, Ardenticatena maritima Strain 110ST.</title>
        <authorList>
            <person name="Kawaichi S."/>
            <person name="Yoshida T."/>
            <person name="Sako Y."/>
            <person name="Nakamura R."/>
        </authorList>
    </citation>
    <scope>NUCLEOTIDE SEQUENCE [LARGE SCALE GENOMIC DNA]</scope>
    <source>
        <strain evidence="11 12">110S</strain>
    </source>
</reference>
<name>A0A0M9UDQ1_9CHLR</name>
<protein>
    <recommendedName>
        <fullName evidence="9">Magnesium transporter MgtE</fullName>
    </recommendedName>
</protein>
<dbReference type="Pfam" id="PF03448">
    <property type="entry name" value="MgtE_N"/>
    <property type="match status" value="1"/>
</dbReference>
<evidence type="ECO:0000313" key="11">
    <source>
        <dbReference type="EMBL" id="GAP64278.1"/>
    </source>
</evidence>
<evidence type="ECO:0000256" key="8">
    <source>
        <dbReference type="PROSITE-ProRule" id="PRU00703"/>
    </source>
</evidence>
<feature type="transmembrane region" description="Helical" evidence="9">
    <location>
        <begin position="284"/>
        <end position="304"/>
    </location>
</feature>
<dbReference type="SUPFAM" id="SSF161093">
    <property type="entry name" value="MgtE membrane domain-like"/>
    <property type="match status" value="1"/>
</dbReference>
<dbReference type="InterPro" id="IPR036739">
    <property type="entry name" value="SLC41_membr_dom_sf"/>
</dbReference>
<dbReference type="Pfam" id="PF01769">
    <property type="entry name" value="MgtE"/>
    <property type="match status" value="1"/>
</dbReference>
<keyword evidence="6 9" id="KW-1133">Transmembrane helix</keyword>
<comment type="similarity">
    <text evidence="2 9">Belongs to the SLC41A transporter family.</text>
</comment>
<dbReference type="RefSeq" id="WP_054493985.1">
    <property type="nucleotide sequence ID" value="NZ_BBZA01000241.1"/>
</dbReference>
<dbReference type="InterPro" id="IPR046342">
    <property type="entry name" value="CBS_dom_sf"/>
</dbReference>
<dbReference type="InterPro" id="IPR000644">
    <property type="entry name" value="CBS_dom"/>
</dbReference>
<feature type="domain" description="CBS" evidence="10">
    <location>
        <begin position="138"/>
        <end position="201"/>
    </location>
</feature>
<feature type="transmembrane region" description="Helical" evidence="9">
    <location>
        <begin position="316"/>
        <end position="337"/>
    </location>
</feature>
<dbReference type="OrthoDB" id="9790355at2"/>
<dbReference type="InterPro" id="IPR006669">
    <property type="entry name" value="MgtE_transporter"/>
</dbReference>
<dbReference type="InterPro" id="IPR006668">
    <property type="entry name" value="Mg_transptr_MgtE_intracell_dom"/>
</dbReference>
<keyword evidence="5 9" id="KW-0460">Magnesium</keyword>
<feature type="transmembrane region" description="Helical" evidence="9">
    <location>
        <begin position="385"/>
        <end position="411"/>
    </location>
</feature>
<evidence type="ECO:0000256" key="2">
    <source>
        <dbReference type="ARBA" id="ARBA00009749"/>
    </source>
</evidence>
<evidence type="ECO:0000256" key="9">
    <source>
        <dbReference type="RuleBase" id="RU362011"/>
    </source>
</evidence>
<dbReference type="EMBL" id="BBZA01000241">
    <property type="protein sequence ID" value="GAP64278.1"/>
    <property type="molecule type" value="Genomic_DNA"/>
</dbReference>
<keyword evidence="4 9" id="KW-0812">Transmembrane</keyword>
<dbReference type="STRING" id="872965.SE16_04540"/>
<dbReference type="SMART" id="SM00924">
    <property type="entry name" value="MgtE_N"/>
    <property type="match status" value="1"/>
</dbReference>
<dbReference type="GO" id="GO:0046872">
    <property type="term" value="F:metal ion binding"/>
    <property type="evidence" value="ECO:0007669"/>
    <property type="project" value="UniProtKB-KW"/>
</dbReference>
<comment type="subcellular location">
    <subcellularLocation>
        <location evidence="9">Cell membrane</location>
        <topology evidence="9">Multi-pass membrane protein</topology>
    </subcellularLocation>
    <subcellularLocation>
        <location evidence="1">Membrane</location>
        <topology evidence="1">Multi-pass membrane protein</topology>
    </subcellularLocation>
</comment>
<dbReference type="SMART" id="SM00116">
    <property type="entry name" value="CBS"/>
    <property type="match status" value="2"/>
</dbReference>
<keyword evidence="12" id="KW-1185">Reference proteome</keyword>
<dbReference type="SUPFAM" id="SSF158791">
    <property type="entry name" value="MgtE N-terminal domain-like"/>
    <property type="match status" value="1"/>
</dbReference>
<keyword evidence="7 9" id="KW-0472">Membrane</keyword>
<evidence type="ECO:0000256" key="4">
    <source>
        <dbReference type="ARBA" id="ARBA00022692"/>
    </source>
</evidence>
<comment type="function">
    <text evidence="9">Acts as a magnesium transporter.</text>
</comment>
<evidence type="ECO:0000256" key="7">
    <source>
        <dbReference type="ARBA" id="ARBA00023136"/>
    </source>
</evidence>
<evidence type="ECO:0000256" key="3">
    <source>
        <dbReference type="ARBA" id="ARBA00022448"/>
    </source>
</evidence>
<sequence length="447" mass="48826">MVDALIIDDALAFVRALLEQDDVAAAAAYLRTLHPGEAAEVLARLDDEAQQRLIRHLDDAWLADLLEHMDEDEQADVIEHIRAERLAHVLDDVEPDVAADVLGELSPEQAGVVLAHMESADEVAPLLEFPPDTAGGLMNRPGPMLRRHMTVAEAFEFLRTHYRDERELSYLYVLDRHGKLVGVVSLRALILADPHQTIGEIMNPNVITVRADADQEEVADLFTRYGFLALPVVDEEDHLLGIITVEDILDVVQDEATEDIYRLAGMDEDAELFSPIREAARTRLFWLMVNLLTAFLASAVVSLFESTIARVAVLATFMPIIAGQGGNAGIQTSTIVIRSLALGRLELDEVWKALRYEVMLGFINGVVIGLVVAVVAVLWKGNPMLGVVIGVAMVGNMLVAALAGVLIPFTLQRLGRDPALASGIFLTTATDVCGFFFFLGLGTLLLL</sequence>
<evidence type="ECO:0000256" key="1">
    <source>
        <dbReference type="ARBA" id="ARBA00004141"/>
    </source>
</evidence>
<dbReference type="GO" id="GO:0005886">
    <property type="term" value="C:plasma membrane"/>
    <property type="evidence" value="ECO:0007669"/>
    <property type="project" value="UniProtKB-SubCell"/>
</dbReference>
<feature type="transmembrane region" description="Helical" evidence="9">
    <location>
        <begin position="423"/>
        <end position="446"/>
    </location>
</feature>
<comment type="subunit">
    <text evidence="9">Homodimer.</text>
</comment>
<dbReference type="Gene3D" id="1.10.357.20">
    <property type="entry name" value="SLC41 divalent cation transporters, integral membrane domain"/>
    <property type="match status" value="1"/>
</dbReference>
<comment type="caution">
    <text evidence="11">The sequence shown here is derived from an EMBL/GenBank/DDBJ whole genome shotgun (WGS) entry which is preliminary data.</text>
</comment>
<dbReference type="PROSITE" id="PS51371">
    <property type="entry name" value="CBS"/>
    <property type="match status" value="2"/>
</dbReference>
<evidence type="ECO:0000256" key="6">
    <source>
        <dbReference type="ARBA" id="ARBA00022989"/>
    </source>
</evidence>
<dbReference type="GO" id="GO:0015095">
    <property type="term" value="F:magnesium ion transmembrane transporter activity"/>
    <property type="evidence" value="ECO:0007669"/>
    <property type="project" value="UniProtKB-UniRule"/>
</dbReference>
<accession>A0A0M9UDQ1</accession>
<dbReference type="CDD" id="cd04606">
    <property type="entry name" value="CBS_pair_Mg_transporter"/>
    <property type="match status" value="1"/>
</dbReference>
<gene>
    <name evidence="11" type="primary">mgtE</name>
    <name evidence="11" type="ORF">ARMA_2701</name>
</gene>
<dbReference type="InterPro" id="IPR006667">
    <property type="entry name" value="SLC41_membr_dom"/>
</dbReference>
<dbReference type="Proteomes" id="UP000037784">
    <property type="component" value="Unassembled WGS sequence"/>
</dbReference>
<evidence type="ECO:0000256" key="5">
    <source>
        <dbReference type="ARBA" id="ARBA00022842"/>
    </source>
</evidence>
<reference evidence="12" key="2">
    <citation type="submission" date="2015-08" db="EMBL/GenBank/DDBJ databases">
        <title>Draft Genome Sequence of a Heterotrophic Facultative Anaerobic Bacterium Ardenticatena maritima Strain 110S.</title>
        <authorList>
            <person name="Kawaichi S."/>
            <person name="Yoshida T."/>
            <person name="Sako Y."/>
            <person name="Nakamura R."/>
        </authorList>
    </citation>
    <scope>NUCLEOTIDE SEQUENCE [LARGE SCALE GENOMIC DNA]</scope>
    <source>
        <strain evidence="12">110S</strain>
    </source>
</reference>
<keyword evidence="8" id="KW-0129">CBS domain</keyword>
<keyword evidence="9" id="KW-1003">Cell membrane</keyword>
<keyword evidence="3 9" id="KW-0813">Transport</keyword>
<proteinExistence type="inferred from homology"/>
<feature type="transmembrane region" description="Helical" evidence="9">
    <location>
        <begin position="358"/>
        <end position="379"/>
    </location>
</feature>
<dbReference type="Gene3D" id="3.10.580.10">
    <property type="entry name" value="CBS-domain"/>
    <property type="match status" value="1"/>
</dbReference>
<dbReference type="InParanoid" id="A0A0M9UDQ1"/>